<sequence>MQYLNREKHTEKEFLQKGKHFAFKLRKLYLKDPEKFYDLQDYYPFPVYINHRKTIEYHFINEKFLGMGREVEPIVRNGKDYLLRVSNVPLFNRAMEKARTLDKNNDHQAVCNYLQAIRLNNEKEEPFVTSKILIDDALTMNVPLLFTGEDSFSQAFKEILPSNKQELQQFLRFQTLTKREKQITRLIGQGHSSKQIAEMLFISPHSVKTHRKNIYQKLDVHNVSTLLKLNLVNDLAG</sequence>
<dbReference type="Pfam" id="PF00196">
    <property type="entry name" value="GerE"/>
    <property type="match status" value="1"/>
</dbReference>
<evidence type="ECO:0000313" key="6">
    <source>
        <dbReference type="Proteomes" id="UP000193431"/>
    </source>
</evidence>
<evidence type="ECO:0000313" key="5">
    <source>
        <dbReference type="EMBL" id="ARN78023.1"/>
    </source>
</evidence>
<dbReference type="GO" id="GO:0003677">
    <property type="term" value="F:DNA binding"/>
    <property type="evidence" value="ECO:0007669"/>
    <property type="project" value="UniProtKB-KW"/>
</dbReference>
<dbReference type="PANTHER" id="PTHR44688">
    <property type="entry name" value="DNA-BINDING TRANSCRIPTIONAL ACTIVATOR DEVR_DOSR"/>
    <property type="match status" value="1"/>
</dbReference>
<keyword evidence="1" id="KW-0805">Transcription regulation</keyword>
<dbReference type="SMART" id="SM00421">
    <property type="entry name" value="HTH_LUXR"/>
    <property type="match status" value="1"/>
</dbReference>
<keyword evidence="3" id="KW-0804">Transcription</keyword>
<feature type="domain" description="HTH luxR-type" evidence="4">
    <location>
        <begin position="169"/>
        <end position="234"/>
    </location>
</feature>
<dbReference type="GO" id="GO:0006355">
    <property type="term" value="P:regulation of DNA-templated transcription"/>
    <property type="evidence" value="ECO:0007669"/>
    <property type="project" value="InterPro"/>
</dbReference>
<dbReference type="SUPFAM" id="SSF46894">
    <property type="entry name" value="C-terminal effector domain of the bipartite response regulators"/>
    <property type="match status" value="1"/>
</dbReference>
<dbReference type="CDD" id="cd06170">
    <property type="entry name" value="LuxR_C_like"/>
    <property type="match status" value="1"/>
</dbReference>
<dbReference type="PANTHER" id="PTHR44688:SF16">
    <property type="entry name" value="DNA-BINDING TRANSCRIPTIONAL ACTIVATOR DEVR_DOSR"/>
    <property type="match status" value="1"/>
</dbReference>
<dbReference type="InterPro" id="IPR016032">
    <property type="entry name" value="Sig_transdc_resp-reg_C-effctor"/>
</dbReference>
<keyword evidence="6" id="KW-1185">Reference proteome</keyword>
<reference evidence="5 6" key="1">
    <citation type="submission" date="2016-11" db="EMBL/GenBank/DDBJ databases">
        <title>Trade-off between light-utilization and light-protection in marine flavobacteria.</title>
        <authorList>
            <person name="Kumagai Y."/>
        </authorList>
    </citation>
    <scope>NUCLEOTIDE SEQUENCE [LARGE SCALE GENOMIC DNA]</scope>
    <source>
        <strain evidence="5 6">JCM 13191</strain>
    </source>
</reference>
<protein>
    <recommendedName>
        <fullName evidence="4">HTH luxR-type domain-containing protein</fullName>
    </recommendedName>
</protein>
<proteinExistence type="predicted"/>
<dbReference type="Proteomes" id="UP000193431">
    <property type="component" value="Chromosome"/>
</dbReference>
<dbReference type="PROSITE" id="PS00622">
    <property type="entry name" value="HTH_LUXR_1"/>
    <property type="match status" value="1"/>
</dbReference>
<dbReference type="PRINTS" id="PR00038">
    <property type="entry name" value="HTHLUXR"/>
</dbReference>
<dbReference type="STRING" id="331648.BST97_08425"/>
<name>A0A1W6MKB3_9FLAO</name>
<evidence type="ECO:0000256" key="1">
    <source>
        <dbReference type="ARBA" id="ARBA00023015"/>
    </source>
</evidence>
<dbReference type="AlphaFoldDB" id="A0A1W6MKB3"/>
<dbReference type="Gene3D" id="1.10.10.10">
    <property type="entry name" value="Winged helix-like DNA-binding domain superfamily/Winged helix DNA-binding domain"/>
    <property type="match status" value="1"/>
</dbReference>
<keyword evidence="2" id="KW-0238">DNA-binding</keyword>
<dbReference type="InterPro" id="IPR036388">
    <property type="entry name" value="WH-like_DNA-bd_sf"/>
</dbReference>
<dbReference type="PROSITE" id="PS50043">
    <property type="entry name" value="HTH_LUXR_2"/>
    <property type="match status" value="1"/>
</dbReference>
<evidence type="ECO:0000259" key="4">
    <source>
        <dbReference type="PROSITE" id="PS50043"/>
    </source>
</evidence>
<dbReference type="EMBL" id="CP019344">
    <property type="protein sequence ID" value="ARN78023.1"/>
    <property type="molecule type" value="Genomic_DNA"/>
</dbReference>
<dbReference type="InterPro" id="IPR000792">
    <property type="entry name" value="Tscrpt_reg_LuxR_C"/>
</dbReference>
<organism evidence="5 6">
    <name type="scientific">Nonlabens spongiae</name>
    <dbReference type="NCBI Taxonomy" id="331648"/>
    <lineage>
        <taxon>Bacteria</taxon>
        <taxon>Pseudomonadati</taxon>
        <taxon>Bacteroidota</taxon>
        <taxon>Flavobacteriia</taxon>
        <taxon>Flavobacteriales</taxon>
        <taxon>Flavobacteriaceae</taxon>
        <taxon>Nonlabens</taxon>
    </lineage>
</organism>
<dbReference type="RefSeq" id="WP_085766818.1">
    <property type="nucleotide sequence ID" value="NZ_CP019344.1"/>
</dbReference>
<dbReference type="OrthoDB" id="9797341at2"/>
<gene>
    <name evidence="5" type="ORF">BST97_08425</name>
</gene>
<evidence type="ECO:0000256" key="3">
    <source>
        <dbReference type="ARBA" id="ARBA00023163"/>
    </source>
</evidence>
<accession>A0A1W6MKB3</accession>
<evidence type="ECO:0000256" key="2">
    <source>
        <dbReference type="ARBA" id="ARBA00023125"/>
    </source>
</evidence>